<evidence type="ECO:0000256" key="4">
    <source>
        <dbReference type="ARBA" id="ARBA00022692"/>
    </source>
</evidence>
<dbReference type="AlphaFoldDB" id="A0A1U8BCF3"/>
<keyword evidence="10 13" id="KW-0472">Membrane</keyword>
<evidence type="ECO:0000256" key="9">
    <source>
        <dbReference type="ARBA" id="ARBA00023033"/>
    </source>
</evidence>
<comment type="subcellular location">
    <subcellularLocation>
        <location evidence="1">Membrane</location>
    </subcellularLocation>
</comment>
<dbReference type="GO" id="GO:0004497">
    <property type="term" value="F:monooxygenase activity"/>
    <property type="evidence" value="ECO:0000318"/>
    <property type="project" value="GO_Central"/>
</dbReference>
<evidence type="ECO:0000256" key="8">
    <source>
        <dbReference type="ARBA" id="ARBA00023004"/>
    </source>
</evidence>
<evidence type="ECO:0000256" key="6">
    <source>
        <dbReference type="ARBA" id="ARBA00022989"/>
    </source>
</evidence>
<keyword evidence="8 11" id="KW-0408">Iron</keyword>
<dbReference type="eggNOG" id="KOG0157">
    <property type="taxonomic scope" value="Eukaryota"/>
</dbReference>
<dbReference type="FunFam" id="1.10.630.10:FF:000029">
    <property type="entry name" value="Cytochrome P450 734A1"/>
    <property type="match status" value="1"/>
</dbReference>
<sequence length="528" mass="61205">MEDFVKAFFISNPRFWILLLLLLVVLFGCVKVVYSVWWRPKWLENQLKQQGIEGAPYKLLHGYMKDYVRLLTEACSKPMNLNHQIAPRVLPFIYQTVQQYGKICYTWLGTAPRLIISDPELFRLVFTDKSYQFQKPPLNPLVDLLQLGLSTLEGDKWAGRRKMISPAFHQNKLKGMVPAFTVSCNNLIERWKKLVSPQGSCELDVWPDLSNFSSDAISRAAFGSSYEEGKRIFELQKEQALLVLEAYQSLYFPGLRFIPTKKNRRRYSLDNEIKRMLRDMIHQKRHAMITGESSSDNLLGLMLQCSDLIDTQVNVKNLSNDQMTIEDLIEECKLFYFAGQETTAVWLAWTMIVLAMHQDWQEKAREEVLQICGKRTPDMDAISHLRLVTMILNEVQRLYPPVVNLFRYTHKKTKLRDISLPAGIELYFPTYLMHHDPDIWGEDAQEFRPERFSEGFSKASKDQVAFYPFGWGPRFCLGQGFAAIEAKMALAMILQHFSFKLSPTYAHAPYTVITLQPQHGAQLILHQL</sequence>
<dbReference type="InterPro" id="IPR001128">
    <property type="entry name" value="Cyt_P450"/>
</dbReference>
<dbReference type="Gene3D" id="1.10.630.10">
    <property type="entry name" value="Cytochrome P450"/>
    <property type="match status" value="1"/>
</dbReference>
<dbReference type="PRINTS" id="PR00463">
    <property type="entry name" value="EP450I"/>
</dbReference>
<dbReference type="GO" id="GO:0020037">
    <property type="term" value="F:heme binding"/>
    <property type="evidence" value="ECO:0007669"/>
    <property type="project" value="InterPro"/>
</dbReference>
<accession>A0A1U8BCF3</accession>
<dbReference type="PANTHER" id="PTHR24282:SF148">
    <property type="entry name" value="CYTOCHROME P450 72A15-LIKE"/>
    <property type="match status" value="1"/>
</dbReference>
<evidence type="ECO:0000256" key="11">
    <source>
        <dbReference type="PIRSR" id="PIRSR602401-1"/>
    </source>
</evidence>
<keyword evidence="9 12" id="KW-0503">Monooxygenase</keyword>
<dbReference type="InterPro" id="IPR050665">
    <property type="entry name" value="Cytochrome_P450_Monooxygen"/>
</dbReference>
<evidence type="ECO:0000256" key="10">
    <source>
        <dbReference type="ARBA" id="ARBA00023136"/>
    </source>
</evidence>
<dbReference type="GO" id="GO:0016705">
    <property type="term" value="F:oxidoreductase activity, acting on paired donors, with incorporation or reduction of molecular oxygen"/>
    <property type="evidence" value="ECO:0007669"/>
    <property type="project" value="InterPro"/>
</dbReference>
<dbReference type="InParanoid" id="A0A1U8BCF3"/>
<keyword evidence="7 12" id="KW-0560">Oxidoreductase</keyword>
<dbReference type="SUPFAM" id="SSF48264">
    <property type="entry name" value="Cytochrome P450"/>
    <property type="match status" value="1"/>
</dbReference>
<comment type="similarity">
    <text evidence="2 12">Belongs to the cytochrome P450 family.</text>
</comment>
<name>A0A1U8BCF3_NELNU</name>
<feature type="binding site" description="axial binding residue" evidence="11">
    <location>
        <position position="476"/>
    </location>
    <ligand>
        <name>heme</name>
        <dbReference type="ChEBI" id="CHEBI:30413"/>
    </ligand>
    <ligandPart>
        <name>Fe</name>
        <dbReference type="ChEBI" id="CHEBI:18248"/>
    </ligandPart>
</feature>
<dbReference type="Proteomes" id="UP000189703">
    <property type="component" value="Unplaced"/>
</dbReference>
<evidence type="ECO:0000256" key="12">
    <source>
        <dbReference type="RuleBase" id="RU000461"/>
    </source>
</evidence>
<dbReference type="InterPro" id="IPR036396">
    <property type="entry name" value="Cyt_P450_sf"/>
</dbReference>
<evidence type="ECO:0000256" key="2">
    <source>
        <dbReference type="ARBA" id="ARBA00010617"/>
    </source>
</evidence>
<dbReference type="GO" id="GO:0005506">
    <property type="term" value="F:iron ion binding"/>
    <property type="evidence" value="ECO:0007669"/>
    <property type="project" value="InterPro"/>
</dbReference>
<evidence type="ECO:0000256" key="7">
    <source>
        <dbReference type="ARBA" id="ARBA00023002"/>
    </source>
</evidence>
<dbReference type="GeneID" id="104609337"/>
<protein>
    <submittedName>
        <fullName evidence="15">Cytochrome P450 72A15-like</fullName>
    </submittedName>
</protein>
<evidence type="ECO:0000313" key="15">
    <source>
        <dbReference type="RefSeq" id="XP_010273926.1"/>
    </source>
</evidence>
<comment type="cofactor">
    <cofactor evidence="11">
        <name>heme</name>
        <dbReference type="ChEBI" id="CHEBI:30413"/>
    </cofactor>
</comment>
<dbReference type="GO" id="GO:0016020">
    <property type="term" value="C:membrane"/>
    <property type="evidence" value="ECO:0007669"/>
    <property type="project" value="UniProtKB-SubCell"/>
</dbReference>
<dbReference type="KEGG" id="nnu:104609337"/>
<keyword evidence="6 13" id="KW-1133">Transmembrane helix</keyword>
<keyword evidence="5 11" id="KW-0479">Metal-binding</keyword>
<dbReference type="InterPro" id="IPR017972">
    <property type="entry name" value="Cyt_P450_CS"/>
</dbReference>
<evidence type="ECO:0000313" key="14">
    <source>
        <dbReference type="Proteomes" id="UP000189703"/>
    </source>
</evidence>
<reference evidence="15" key="1">
    <citation type="submission" date="2025-08" db="UniProtKB">
        <authorList>
            <consortium name="RefSeq"/>
        </authorList>
    </citation>
    <scope>IDENTIFICATION</scope>
</reference>
<keyword evidence="3 11" id="KW-0349">Heme</keyword>
<feature type="transmembrane region" description="Helical" evidence="13">
    <location>
        <begin position="15"/>
        <end position="38"/>
    </location>
</feature>
<dbReference type="InterPro" id="IPR002401">
    <property type="entry name" value="Cyt_P450_E_grp-I"/>
</dbReference>
<evidence type="ECO:0000256" key="5">
    <source>
        <dbReference type="ARBA" id="ARBA00022723"/>
    </source>
</evidence>
<dbReference type="STRING" id="4432.A0A1U8BCF3"/>
<evidence type="ECO:0000256" key="1">
    <source>
        <dbReference type="ARBA" id="ARBA00004370"/>
    </source>
</evidence>
<dbReference type="RefSeq" id="XP_010273926.1">
    <property type="nucleotide sequence ID" value="XM_010275624.2"/>
</dbReference>
<dbReference type="PROSITE" id="PS51257">
    <property type="entry name" value="PROKAR_LIPOPROTEIN"/>
    <property type="match status" value="1"/>
</dbReference>
<keyword evidence="4 13" id="KW-0812">Transmembrane</keyword>
<dbReference type="PANTHER" id="PTHR24282">
    <property type="entry name" value="CYTOCHROME P450 FAMILY MEMBER"/>
    <property type="match status" value="1"/>
</dbReference>
<evidence type="ECO:0000256" key="13">
    <source>
        <dbReference type="SAM" id="Phobius"/>
    </source>
</evidence>
<dbReference type="Pfam" id="PF00067">
    <property type="entry name" value="p450"/>
    <property type="match status" value="1"/>
</dbReference>
<evidence type="ECO:0000256" key="3">
    <source>
        <dbReference type="ARBA" id="ARBA00022617"/>
    </source>
</evidence>
<dbReference type="OMA" id="WAINRAH"/>
<dbReference type="PRINTS" id="PR00385">
    <property type="entry name" value="P450"/>
</dbReference>
<dbReference type="OrthoDB" id="1470350at2759"/>
<organism evidence="14 15">
    <name type="scientific">Nelumbo nucifera</name>
    <name type="common">Sacred lotus</name>
    <dbReference type="NCBI Taxonomy" id="4432"/>
    <lineage>
        <taxon>Eukaryota</taxon>
        <taxon>Viridiplantae</taxon>
        <taxon>Streptophyta</taxon>
        <taxon>Embryophyta</taxon>
        <taxon>Tracheophyta</taxon>
        <taxon>Spermatophyta</taxon>
        <taxon>Magnoliopsida</taxon>
        <taxon>Proteales</taxon>
        <taxon>Nelumbonaceae</taxon>
        <taxon>Nelumbo</taxon>
    </lineage>
</organism>
<gene>
    <name evidence="15" type="primary">LOC104609337</name>
</gene>
<proteinExistence type="inferred from homology"/>
<keyword evidence="14" id="KW-1185">Reference proteome</keyword>
<dbReference type="PROSITE" id="PS00086">
    <property type="entry name" value="CYTOCHROME_P450"/>
    <property type="match status" value="1"/>
</dbReference>